<feature type="region of interest" description="Disordered" evidence="1">
    <location>
        <begin position="1"/>
        <end position="44"/>
    </location>
</feature>
<feature type="non-terminal residue" evidence="2">
    <location>
        <position position="70"/>
    </location>
</feature>
<evidence type="ECO:0000313" key="2">
    <source>
        <dbReference type="EMBL" id="CAA9575821.1"/>
    </source>
</evidence>
<feature type="non-terminal residue" evidence="2">
    <location>
        <position position="1"/>
    </location>
</feature>
<dbReference type="EMBL" id="CADCWK010000379">
    <property type="protein sequence ID" value="CAA9575821.1"/>
    <property type="molecule type" value="Genomic_DNA"/>
</dbReference>
<proteinExistence type="predicted"/>
<reference evidence="2" key="1">
    <citation type="submission" date="2020-02" db="EMBL/GenBank/DDBJ databases">
        <authorList>
            <person name="Meier V. D."/>
        </authorList>
    </citation>
    <scope>NUCLEOTIDE SEQUENCE</scope>
    <source>
        <strain evidence="2">AVDCRST_MAG33</strain>
    </source>
</reference>
<dbReference type="AlphaFoldDB" id="A0A6J4VD40"/>
<evidence type="ECO:0000256" key="1">
    <source>
        <dbReference type="SAM" id="MobiDB-lite"/>
    </source>
</evidence>
<accession>A0A6J4VD40</accession>
<sequence>CDCDRQTVPPPRRSASGSETAPATKRQGVLGRHRWSGSPHRPLWSTCRRMRRGRAMTSRIHRIHRSRVHP</sequence>
<name>A0A6J4VD40_9BACT</name>
<protein>
    <submittedName>
        <fullName evidence="2">Uncharacterized protein</fullName>
    </submittedName>
</protein>
<organism evidence="2">
    <name type="scientific">uncultured Thermomicrobiales bacterium</name>
    <dbReference type="NCBI Taxonomy" id="1645740"/>
    <lineage>
        <taxon>Bacteria</taxon>
        <taxon>Pseudomonadati</taxon>
        <taxon>Thermomicrobiota</taxon>
        <taxon>Thermomicrobia</taxon>
        <taxon>Thermomicrobiales</taxon>
        <taxon>environmental samples</taxon>
    </lineage>
</organism>
<gene>
    <name evidence="2" type="ORF">AVDCRST_MAG33-3041</name>
</gene>